<sequence length="90" mass="10867">MVLNHRVHLPYLLLVMVRGTAITFSKFCTWPDWKVEPSHHMMISCPPLQHGTYPILQQVWWNLWFVWNQTNVLHFLLLTYPLKLHFLDLN</sequence>
<dbReference type="Proteomes" id="UP000006727">
    <property type="component" value="Chromosome 7"/>
</dbReference>
<gene>
    <name evidence="1" type="ORF">PHYPA_010128</name>
</gene>
<dbReference type="InParanoid" id="A0A2K1KAZ0"/>
<reference evidence="1 3" key="1">
    <citation type="journal article" date="2008" name="Science">
        <title>The Physcomitrella genome reveals evolutionary insights into the conquest of land by plants.</title>
        <authorList>
            <person name="Rensing S."/>
            <person name="Lang D."/>
            <person name="Zimmer A."/>
            <person name="Terry A."/>
            <person name="Salamov A."/>
            <person name="Shapiro H."/>
            <person name="Nishiyama T."/>
            <person name="Perroud P.-F."/>
            <person name="Lindquist E."/>
            <person name="Kamisugi Y."/>
            <person name="Tanahashi T."/>
            <person name="Sakakibara K."/>
            <person name="Fujita T."/>
            <person name="Oishi K."/>
            <person name="Shin-I T."/>
            <person name="Kuroki Y."/>
            <person name="Toyoda A."/>
            <person name="Suzuki Y."/>
            <person name="Hashimoto A."/>
            <person name="Yamaguchi K."/>
            <person name="Sugano A."/>
            <person name="Kohara Y."/>
            <person name="Fujiyama A."/>
            <person name="Anterola A."/>
            <person name="Aoki S."/>
            <person name="Ashton N."/>
            <person name="Barbazuk W.B."/>
            <person name="Barker E."/>
            <person name="Bennetzen J."/>
            <person name="Bezanilla M."/>
            <person name="Blankenship R."/>
            <person name="Cho S.H."/>
            <person name="Dutcher S."/>
            <person name="Estelle M."/>
            <person name="Fawcett J.A."/>
            <person name="Gundlach H."/>
            <person name="Hanada K."/>
            <person name="Heyl A."/>
            <person name="Hicks K.A."/>
            <person name="Hugh J."/>
            <person name="Lohr M."/>
            <person name="Mayer K."/>
            <person name="Melkozernov A."/>
            <person name="Murata T."/>
            <person name="Nelson D."/>
            <person name="Pils B."/>
            <person name="Prigge M."/>
            <person name="Reiss B."/>
            <person name="Renner T."/>
            <person name="Rombauts S."/>
            <person name="Rushton P."/>
            <person name="Sanderfoot A."/>
            <person name="Schween G."/>
            <person name="Shiu S.-H."/>
            <person name="Stueber K."/>
            <person name="Theodoulou F.L."/>
            <person name="Tu H."/>
            <person name="Van de Peer Y."/>
            <person name="Verrier P.J."/>
            <person name="Waters E."/>
            <person name="Wood A."/>
            <person name="Yang L."/>
            <person name="Cove D."/>
            <person name="Cuming A."/>
            <person name="Hasebe M."/>
            <person name="Lucas S."/>
            <person name="Mishler D.B."/>
            <person name="Reski R."/>
            <person name="Grigoriev I."/>
            <person name="Quatrano R.S."/>
            <person name="Boore J.L."/>
        </authorList>
    </citation>
    <scope>NUCLEOTIDE SEQUENCE [LARGE SCALE GENOMIC DNA]</scope>
    <source>
        <strain evidence="2 3">cv. Gransden 2004</strain>
    </source>
</reference>
<keyword evidence="3" id="KW-1185">Reference proteome</keyword>
<dbReference type="AlphaFoldDB" id="A0A2K1KAZ0"/>
<dbReference type="Gramene" id="Pp3c7_8482V3.1">
    <property type="protein sequence ID" value="PAC:32923179.CDS.1"/>
    <property type="gene ID" value="Pp3c7_8482"/>
</dbReference>
<evidence type="ECO:0000313" key="1">
    <source>
        <dbReference type="EMBL" id="PNR50942.1"/>
    </source>
</evidence>
<name>A0A2K1KAZ0_PHYPA</name>
<protein>
    <submittedName>
        <fullName evidence="1 2">Uncharacterized protein</fullName>
    </submittedName>
</protein>
<proteinExistence type="predicted"/>
<dbReference type="EnsemblPlants" id="Pp3c7_8482V3.1">
    <property type="protein sequence ID" value="PAC:32923179.CDS.1"/>
    <property type="gene ID" value="Pp3c7_8482"/>
</dbReference>
<reference evidence="2" key="3">
    <citation type="submission" date="2020-12" db="UniProtKB">
        <authorList>
            <consortium name="EnsemblPlants"/>
        </authorList>
    </citation>
    <scope>IDENTIFICATION</scope>
</reference>
<dbReference type="EMBL" id="ABEU02000007">
    <property type="protein sequence ID" value="PNR50942.1"/>
    <property type="molecule type" value="Genomic_DNA"/>
</dbReference>
<accession>A0A2K1KAZ0</accession>
<reference evidence="1 3" key="2">
    <citation type="journal article" date="2018" name="Plant J.">
        <title>The Physcomitrella patens chromosome-scale assembly reveals moss genome structure and evolution.</title>
        <authorList>
            <person name="Lang D."/>
            <person name="Ullrich K.K."/>
            <person name="Murat F."/>
            <person name="Fuchs J."/>
            <person name="Jenkins J."/>
            <person name="Haas F.B."/>
            <person name="Piednoel M."/>
            <person name="Gundlach H."/>
            <person name="Van Bel M."/>
            <person name="Meyberg R."/>
            <person name="Vives C."/>
            <person name="Morata J."/>
            <person name="Symeonidi A."/>
            <person name="Hiss M."/>
            <person name="Muchero W."/>
            <person name="Kamisugi Y."/>
            <person name="Saleh O."/>
            <person name="Blanc G."/>
            <person name="Decker E.L."/>
            <person name="van Gessel N."/>
            <person name="Grimwood J."/>
            <person name="Hayes R.D."/>
            <person name="Graham S.W."/>
            <person name="Gunter L.E."/>
            <person name="McDaniel S.F."/>
            <person name="Hoernstein S.N.W."/>
            <person name="Larsson A."/>
            <person name="Li F.W."/>
            <person name="Perroud P.F."/>
            <person name="Phillips J."/>
            <person name="Ranjan P."/>
            <person name="Rokshar D.S."/>
            <person name="Rothfels C.J."/>
            <person name="Schneider L."/>
            <person name="Shu S."/>
            <person name="Stevenson D.W."/>
            <person name="Thummler F."/>
            <person name="Tillich M."/>
            <person name="Villarreal Aguilar J.C."/>
            <person name="Widiez T."/>
            <person name="Wong G.K."/>
            <person name="Wymore A."/>
            <person name="Zhang Y."/>
            <person name="Zimmer A.D."/>
            <person name="Quatrano R.S."/>
            <person name="Mayer K.F.X."/>
            <person name="Goodstein D."/>
            <person name="Casacuberta J.M."/>
            <person name="Vandepoele K."/>
            <person name="Reski R."/>
            <person name="Cuming A.C."/>
            <person name="Tuskan G.A."/>
            <person name="Maumus F."/>
            <person name="Salse J."/>
            <person name="Schmutz J."/>
            <person name="Rensing S.A."/>
        </authorList>
    </citation>
    <scope>NUCLEOTIDE SEQUENCE [LARGE SCALE GENOMIC DNA]</scope>
    <source>
        <strain evidence="2 3">cv. Gransden 2004</strain>
    </source>
</reference>
<evidence type="ECO:0000313" key="2">
    <source>
        <dbReference type="EnsemblPlants" id="PAC:32923179.CDS.1"/>
    </source>
</evidence>
<evidence type="ECO:0000313" key="3">
    <source>
        <dbReference type="Proteomes" id="UP000006727"/>
    </source>
</evidence>
<organism evidence="1">
    <name type="scientific">Physcomitrium patens</name>
    <name type="common">Spreading-leaved earth moss</name>
    <name type="synonym">Physcomitrella patens</name>
    <dbReference type="NCBI Taxonomy" id="3218"/>
    <lineage>
        <taxon>Eukaryota</taxon>
        <taxon>Viridiplantae</taxon>
        <taxon>Streptophyta</taxon>
        <taxon>Embryophyta</taxon>
        <taxon>Bryophyta</taxon>
        <taxon>Bryophytina</taxon>
        <taxon>Bryopsida</taxon>
        <taxon>Funariidae</taxon>
        <taxon>Funariales</taxon>
        <taxon>Funariaceae</taxon>
        <taxon>Physcomitrium</taxon>
    </lineage>
</organism>